<dbReference type="Pfam" id="PF00069">
    <property type="entry name" value="Pkinase"/>
    <property type="match status" value="1"/>
</dbReference>
<dbReference type="Proteomes" id="UP000800041">
    <property type="component" value="Unassembled WGS sequence"/>
</dbReference>
<dbReference type="SUPFAM" id="SSF56112">
    <property type="entry name" value="Protein kinase-like (PK-like)"/>
    <property type="match status" value="1"/>
</dbReference>
<dbReference type="EMBL" id="ML977191">
    <property type="protein sequence ID" value="KAF1981943.1"/>
    <property type="molecule type" value="Genomic_DNA"/>
</dbReference>
<dbReference type="PANTHER" id="PTHR44329:SF288">
    <property type="entry name" value="MITOGEN-ACTIVATED PROTEIN KINASE KINASE KINASE 20"/>
    <property type="match status" value="1"/>
</dbReference>
<dbReference type="InterPro" id="IPR051681">
    <property type="entry name" value="Ser/Thr_Kinases-Pseudokinases"/>
</dbReference>
<proteinExistence type="predicted"/>
<keyword evidence="1" id="KW-0808">Transferase</keyword>
<keyword evidence="7" id="KW-1185">Reference proteome</keyword>
<feature type="domain" description="Protein kinase" evidence="5">
    <location>
        <begin position="19"/>
        <end position="277"/>
    </location>
</feature>
<dbReference type="CDD" id="cd00180">
    <property type="entry name" value="PKc"/>
    <property type="match status" value="1"/>
</dbReference>
<keyword evidence="4" id="KW-0067">ATP-binding</keyword>
<dbReference type="InterPro" id="IPR000719">
    <property type="entry name" value="Prot_kinase_dom"/>
</dbReference>
<evidence type="ECO:0000256" key="3">
    <source>
        <dbReference type="ARBA" id="ARBA00022777"/>
    </source>
</evidence>
<dbReference type="InterPro" id="IPR011009">
    <property type="entry name" value="Kinase-like_dom_sf"/>
</dbReference>
<evidence type="ECO:0000313" key="7">
    <source>
        <dbReference type="Proteomes" id="UP000800041"/>
    </source>
</evidence>
<evidence type="ECO:0000256" key="4">
    <source>
        <dbReference type="ARBA" id="ARBA00022840"/>
    </source>
</evidence>
<sequence length="277" mass="31693">MSDKDYEPHVRVISRYYPLGVKEIIGHGLSSWIGVIDDTTVLKYPVVPGEEVERFEAERQMLEHICPHPHIVQLKGYQDNSLFLERCVNGNLHTYLTESDTPPSLQQRLSWSRETAEAIAHCHSKRVLHCDLHPLNILLDAELHIKIIDFQGQLLSEDGSILIDGLSGGSTRFRCPREDICQEDIKKDLFALGCCIYYMMFGHPVYPDIIDGEEEWSEKVQARFAKKEFPQDSHACSAITSKCWLEQYESADDIVRDIKAVEKGLGFSTDERTNEKQ</sequence>
<dbReference type="OrthoDB" id="1668230at2759"/>
<dbReference type="AlphaFoldDB" id="A0A6G1GLV9"/>
<evidence type="ECO:0000313" key="6">
    <source>
        <dbReference type="EMBL" id="KAF1981943.1"/>
    </source>
</evidence>
<organism evidence="6 7">
    <name type="scientific">Aulographum hederae CBS 113979</name>
    <dbReference type="NCBI Taxonomy" id="1176131"/>
    <lineage>
        <taxon>Eukaryota</taxon>
        <taxon>Fungi</taxon>
        <taxon>Dikarya</taxon>
        <taxon>Ascomycota</taxon>
        <taxon>Pezizomycotina</taxon>
        <taxon>Dothideomycetes</taxon>
        <taxon>Pleosporomycetidae</taxon>
        <taxon>Aulographales</taxon>
        <taxon>Aulographaceae</taxon>
    </lineage>
</organism>
<keyword evidence="3 6" id="KW-0418">Kinase</keyword>
<accession>A0A6G1GLV9</accession>
<gene>
    <name evidence="6" type="ORF">K402DRAFT_425016</name>
</gene>
<evidence type="ECO:0000259" key="5">
    <source>
        <dbReference type="PROSITE" id="PS50011"/>
    </source>
</evidence>
<dbReference type="GO" id="GO:0004674">
    <property type="term" value="F:protein serine/threonine kinase activity"/>
    <property type="evidence" value="ECO:0007669"/>
    <property type="project" value="TreeGrafter"/>
</dbReference>
<evidence type="ECO:0000256" key="1">
    <source>
        <dbReference type="ARBA" id="ARBA00022679"/>
    </source>
</evidence>
<dbReference type="Gene3D" id="1.10.510.10">
    <property type="entry name" value="Transferase(Phosphotransferase) domain 1"/>
    <property type="match status" value="1"/>
</dbReference>
<name>A0A6G1GLV9_9PEZI</name>
<dbReference type="PROSITE" id="PS50011">
    <property type="entry name" value="PROTEIN_KINASE_DOM"/>
    <property type="match status" value="1"/>
</dbReference>
<dbReference type="PANTHER" id="PTHR44329">
    <property type="entry name" value="SERINE/THREONINE-PROTEIN KINASE TNNI3K-RELATED"/>
    <property type="match status" value="1"/>
</dbReference>
<reference evidence="6" key="1">
    <citation type="journal article" date="2020" name="Stud. Mycol.">
        <title>101 Dothideomycetes genomes: a test case for predicting lifestyles and emergence of pathogens.</title>
        <authorList>
            <person name="Haridas S."/>
            <person name="Albert R."/>
            <person name="Binder M."/>
            <person name="Bloem J."/>
            <person name="Labutti K."/>
            <person name="Salamov A."/>
            <person name="Andreopoulos B."/>
            <person name="Baker S."/>
            <person name="Barry K."/>
            <person name="Bills G."/>
            <person name="Bluhm B."/>
            <person name="Cannon C."/>
            <person name="Castanera R."/>
            <person name="Culley D."/>
            <person name="Daum C."/>
            <person name="Ezra D."/>
            <person name="Gonzalez J."/>
            <person name="Henrissat B."/>
            <person name="Kuo A."/>
            <person name="Liang C."/>
            <person name="Lipzen A."/>
            <person name="Lutzoni F."/>
            <person name="Magnuson J."/>
            <person name="Mondo S."/>
            <person name="Nolan M."/>
            <person name="Ohm R."/>
            <person name="Pangilinan J."/>
            <person name="Park H.-J."/>
            <person name="Ramirez L."/>
            <person name="Alfaro M."/>
            <person name="Sun H."/>
            <person name="Tritt A."/>
            <person name="Yoshinaga Y."/>
            <person name="Zwiers L.-H."/>
            <person name="Turgeon B."/>
            <person name="Goodwin S."/>
            <person name="Spatafora J."/>
            <person name="Crous P."/>
            <person name="Grigoriev I."/>
        </authorList>
    </citation>
    <scope>NUCLEOTIDE SEQUENCE</scope>
    <source>
        <strain evidence="6">CBS 113979</strain>
    </source>
</reference>
<dbReference type="GO" id="GO:0005524">
    <property type="term" value="F:ATP binding"/>
    <property type="evidence" value="ECO:0007669"/>
    <property type="project" value="UniProtKB-KW"/>
</dbReference>
<protein>
    <submittedName>
        <fullName evidence="6">Kinase-like protein</fullName>
    </submittedName>
</protein>
<keyword evidence="2" id="KW-0547">Nucleotide-binding</keyword>
<evidence type="ECO:0000256" key="2">
    <source>
        <dbReference type="ARBA" id="ARBA00022741"/>
    </source>
</evidence>